<dbReference type="InterPro" id="IPR043128">
    <property type="entry name" value="Rev_trsase/Diguanyl_cyclase"/>
</dbReference>
<keyword evidence="5" id="KW-1185">Reference proteome</keyword>
<evidence type="ECO:0000259" key="3">
    <source>
        <dbReference type="PROSITE" id="PS50878"/>
    </source>
</evidence>
<feature type="domain" description="Reverse transcriptase" evidence="3">
    <location>
        <begin position="416"/>
        <end position="595"/>
    </location>
</feature>
<dbReference type="GeneTree" id="ENSGT00940000165350"/>
<evidence type="ECO:0000256" key="1">
    <source>
        <dbReference type="ARBA" id="ARBA00010879"/>
    </source>
</evidence>
<sequence length="607" mass="68759">MESQEQEIEIEYRVGQSFGRFSLRPSRPYTRPKAKTWVVFKIWVRGYPTPEGDSRQDKAKAITMQALAEGLHDLWRKLDGKDFLVETLTSHTLSEEDMNLTGERGGTSKGWGYIVTKEWIEDPSGPRIRDPNVLQSALQSLVESIQDLWNRLDKEEKSKKPSPGDFIVENGSFSKVIPRDLMKWKGERVEASQVGEEGRTREWRVGSNSNRIRGLWMELAPFQALKMDTQDWWHRVVENEQSPWNSVVEMRLFNSVGRADPMKWTGERVGANRSGGGRVTREQRVDTSAHRIYDPEVQQLAADTTERPSLGNRPVSNDSPLKPRSLLEISKYMAIKSLEGVAGRMLNFEPLNGITEGIVPPGWEDTSEAWAHDSLDAGQMQVTPILIEGAFPPKLKQYPLPLGSIEEVVKMIYILENRGYIKPNISPSNAPVWPVKKPDGTWSFSIDYRALNRVTAPLTPVVTTYQELVDKVPGSAAWFSVLNINNWFLSIPLNPTSQPKTAFTWGKQQYCWTRLPQGFLNNVAIFHQAVRDVLAELYPMVAQDKNELLCWGASEEETQKVTRLIIQKLTDAGLKLDGHKVQLVQREVSFLGIKVGPCGWRLGPINV</sequence>
<dbReference type="STRING" id="9258.ENSOANP00000032554"/>
<reference evidence="4 5" key="1">
    <citation type="journal article" date="2008" name="Nature">
        <title>Genome analysis of the platypus reveals unique signatures of evolution.</title>
        <authorList>
            <person name="Warren W.C."/>
            <person name="Hillier L.W."/>
            <person name="Marshall Graves J.A."/>
            <person name="Birney E."/>
            <person name="Ponting C.P."/>
            <person name="Grutzner F."/>
            <person name="Belov K."/>
            <person name="Miller W."/>
            <person name="Clarke L."/>
            <person name="Chinwalla A.T."/>
            <person name="Yang S.P."/>
            <person name="Heger A."/>
            <person name="Locke D.P."/>
            <person name="Miethke P."/>
            <person name="Waters P.D."/>
            <person name="Veyrunes F."/>
            <person name="Fulton L."/>
            <person name="Fulton B."/>
            <person name="Graves T."/>
            <person name="Wallis J."/>
            <person name="Puente X.S."/>
            <person name="Lopez-Otin C."/>
            <person name="Ordonez G.R."/>
            <person name="Eichler E.E."/>
            <person name="Chen L."/>
            <person name="Cheng Z."/>
            <person name="Deakin J.E."/>
            <person name="Alsop A."/>
            <person name="Thompson K."/>
            <person name="Kirby P."/>
            <person name="Papenfuss A.T."/>
            <person name="Wakefield M.J."/>
            <person name="Olender T."/>
            <person name="Lancet D."/>
            <person name="Huttley G.A."/>
            <person name="Smit A.F."/>
            <person name="Pask A."/>
            <person name="Temple-Smith P."/>
            <person name="Batzer M.A."/>
            <person name="Walker J.A."/>
            <person name="Konkel M.K."/>
            <person name="Harris R.S."/>
            <person name="Whittington C.M."/>
            <person name="Wong E.S."/>
            <person name="Gemmell N.J."/>
            <person name="Buschiazzo E."/>
            <person name="Vargas Jentzsch I.M."/>
            <person name="Merkel A."/>
            <person name="Schmitz J."/>
            <person name="Zemann A."/>
            <person name="Churakov G."/>
            <person name="Kriegs J.O."/>
            <person name="Brosius J."/>
            <person name="Murchison E.P."/>
            <person name="Sachidanandam R."/>
            <person name="Smith C."/>
            <person name="Hannon G.J."/>
            <person name="Tsend-Ayush E."/>
            <person name="McMillan D."/>
            <person name="Attenborough R."/>
            <person name="Rens W."/>
            <person name="Ferguson-Smith M."/>
            <person name="Lefevre C.M."/>
            <person name="Sharp J.A."/>
            <person name="Nicholas K.R."/>
            <person name="Ray D.A."/>
            <person name="Kube M."/>
            <person name="Reinhardt R."/>
            <person name="Pringle T.H."/>
            <person name="Taylor J."/>
            <person name="Jones R.C."/>
            <person name="Nixon B."/>
            <person name="Dacheux J.L."/>
            <person name="Niwa H."/>
            <person name="Sekita Y."/>
            <person name="Huang X."/>
            <person name="Stark A."/>
            <person name="Kheradpour P."/>
            <person name="Kellis M."/>
            <person name="Flicek P."/>
            <person name="Chen Y."/>
            <person name="Webber C."/>
            <person name="Hardison R."/>
            <person name="Nelson J."/>
            <person name="Hallsworth-Pepin K."/>
            <person name="Delehaunty K."/>
            <person name="Markovic C."/>
            <person name="Minx P."/>
            <person name="Feng Y."/>
            <person name="Kremitzki C."/>
            <person name="Mitreva M."/>
            <person name="Glasscock J."/>
            <person name="Wylie T."/>
            <person name="Wohldmann P."/>
            <person name="Thiru P."/>
            <person name="Nhan M.N."/>
            <person name="Pohl C.S."/>
            <person name="Smith S.M."/>
            <person name="Hou S."/>
            <person name="Nefedov M."/>
            <person name="de Jong P.J."/>
            <person name="Renfree M.B."/>
            <person name="Mardis E.R."/>
            <person name="Wilson R.K."/>
        </authorList>
    </citation>
    <scope>NUCLEOTIDE SEQUENCE [LARGE SCALE GENOMIC DNA]</scope>
    <source>
        <strain evidence="4 5">Glennie</strain>
    </source>
</reference>
<protein>
    <recommendedName>
        <fullName evidence="3">Reverse transcriptase domain-containing protein</fullName>
    </recommendedName>
</protein>
<dbReference type="PROSITE" id="PS50878">
    <property type="entry name" value="RT_POL"/>
    <property type="match status" value="1"/>
</dbReference>
<feature type="region of interest" description="Disordered" evidence="2">
    <location>
        <begin position="297"/>
        <end position="319"/>
    </location>
</feature>
<dbReference type="InParanoid" id="K7EG97"/>
<dbReference type="OrthoDB" id="9893755at2759"/>
<dbReference type="InterPro" id="IPR043502">
    <property type="entry name" value="DNA/RNA_pol_sf"/>
</dbReference>
<dbReference type="Pfam" id="PF00078">
    <property type="entry name" value="RVT_1"/>
    <property type="match status" value="1"/>
</dbReference>
<dbReference type="Ensembl" id="ENSOANT00000041801.2">
    <property type="protein sequence ID" value="ENSOANP00000032554.2"/>
    <property type="gene ID" value="ENSOANG00000030991.2"/>
</dbReference>
<evidence type="ECO:0000313" key="4">
    <source>
        <dbReference type="Ensembl" id="ENSOANP00000032554.2"/>
    </source>
</evidence>
<dbReference type="HOGENOM" id="CLU_449736_0_0_1"/>
<dbReference type="KEGG" id="oaa:103170756"/>
<name>K7EG97_ORNAN</name>
<dbReference type="SUPFAM" id="SSF56672">
    <property type="entry name" value="DNA/RNA polymerases"/>
    <property type="match status" value="1"/>
</dbReference>
<dbReference type="Gene3D" id="3.30.70.270">
    <property type="match status" value="1"/>
</dbReference>
<reference evidence="4" key="3">
    <citation type="submission" date="2025-09" db="UniProtKB">
        <authorList>
            <consortium name="Ensembl"/>
        </authorList>
    </citation>
    <scope>IDENTIFICATION</scope>
    <source>
        <strain evidence="4">Glennie</strain>
    </source>
</reference>
<proteinExistence type="inferred from homology"/>
<dbReference type="Gene3D" id="3.10.10.10">
    <property type="entry name" value="HIV Type 1 Reverse Transcriptase, subunit A, domain 1"/>
    <property type="match status" value="1"/>
</dbReference>
<comment type="similarity">
    <text evidence="1">Belongs to the beta type-B retroviral polymerase family. HERV class-II K(HML-2) pol subfamily.</text>
</comment>
<dbReference type="PANTHER" id="PTHR33064:SF37">
    <property type="entry name" value="RIBONUCLEASE H"/>
    <property type="match status" value="1"/>
</dbReference>
<organism evidence="4 5">
    <name type="scientific">Ornithorhynchus anatinus</name>
    <name type="common">Duckbill platypus</name>
    <dbReference type="NCBI Taxonomy" id="9258"/>
    <lineage>
        <taxon>Eukaryota</taxon>
        <taxon>Metazoa</taxon>
        <taxon>Chordata</taxon>
        <taxon>Craniata</taxon>
        <taxon>Vertebrata</taxon>
        <taxon>Euteleostomi</taxon>
        <taxon>Mammalia</taxon>
        <taxon>Monotremata</taxon>
        <taxon>Ornithorhynchidae</taxon>
        <taxon>Ornithorhynchus</taxon>
    </lineage>
</organism>
<evidence type="ECO:0000256" key="2">
    <source>
        <dbReference type="SAM" id="MobiDB-lite"/>
    </source>
</evidence>
<dbReference type="PANTHER" id="PTHR33064">
    <property type="entry name" value="POL PROTEIN"/>
    <property type="match status" value="1"/>
</dbReference>
<dbReference type="InterPro" id="IPR051320">
    <property type="entry name" value="Viral_Replic_Matur_Polypro"/>
</dbReference>
<dbReference type="GeneID" id="103170756"/>
<dbReference type="Bgee" id="ENSOANG00000030991">
    <property type="expression patterns" value="Expressed in testis and 2 other cell types or tissues"/>
</dbReference>
<dbReference type="RefSeq" id="XP_028907121.1">
    <property type="nucleotide sequence ID" value="XM_029051288.2"/>
</dbReference>
<reference evidence="4" key="2">
    <citation type="submission" date="2025-08" db="UniProtKB">
        <authorList>
            <consortium name="Ensembl"/>
        </authorList>
    </citation>
    <scope>IDENTIFICATION</scope>
    <source>
        <strain evidence="4">Glennie</strain>
    </source>
</reference>
<dbReference type="OMA" id="KNELLCW"/>
<gene>
    <name evidence="4" type="primary">LOC103170756</name>
</gene>
<dbReference type="Proteomes" id="UP000002279">
    <property type="component" value="Chromosome X1"/>
</dbReference>
<dbReference type="InterPro" id="IPR000477">
    <property type="entry name" value="RT_dom"/>
</dbReference>
<dbReference type="AlphaFoldDB" id="K7EG97"/>
<evidence type="ECO:0000313" key="5">
    <source>
        <dbReference type="Proteomes" id="UP000002279"/>
    </source>
</evidence>
<accession>K7EG97</accession>